<dbReference type="CDD" id="cd13877">
    <property type="entry name" value="CuRO_2_Fet3p_like"/>
    <property type="match status" value="1"/>
</dbReference>
<dbReference type="Gene3D" id="2.60.40.420">
    <property type="entry name" value="Cupredoxins - blue copper proteins"/>
    <property type="match status" value="3"/>
</dbReference>
<dbReference type="GO" id="GO:0004322">
    <property type="term" value="F:ferroxidase activity"/>
    <property type="evidence" value="ECO:0007669"/>
    <property type="project" value="TreeGrafter"/>
</dbReference>
<evidence type="ECO:0000313" key="11">
    <source>
        <dbReference type="Proteomes" id="UP000799302"/>
    </source>
</evidence>
<dbReference type="InterPro" id="IPR001117">
    <property type="entry name" value="Cu-oxidase_2nd"/>
</dbReference>
<dbReference type="InterPro" id="IPR045087">
    <property type="entry name" value="Cu-oxidase_fam"/>
</dbReference>
<evidence type="ECO:0000256" key="2">
    <source>
        <dbReference type="ARBA" id="ARBA00022723"/>
    </source>
</evidence>
<dbReference type="AlphaFoldDB" id="A0A6A6UE10"/>
<feature type="chain" id="PRO_5025376898" description="Multicopper oxidase" evidence="6">
    <location>
        <begin position="18"/>
        <end position="566"/>
    </location>
</feature>
<dbReference type="InterPro" id="IPR011706">
    <property type="entry name" value="Cu-oxidase_C"/>
</dbReference>
<proteinExistence type="inferred from homology"/>
<evidence type="ECO:0000256" key="4">
    <source>
        <dbReference type="ARBA" id="ARBA00023002"/>
    </source>
</evidence>
<dbReference type="OrthoDB" id="2121828at2759"/>
<evidence type="ECO:0000256" key="6">
    <source>
        <dbReference type="SAM" id="SignalP"/>
    </source>
</evidence>
<dbReference type="Pfam" id="PF07732">
    <property type="entry name" value="Cu-oxidase_3"/>
    <property type="match status" value="1"/>
</dbReference>
<dbReference type="Pfam" id="PF00394">
    <property type="entry name" value="Cu-oxidase"/>
    <property type="match status" value="1"/>
</dbReference>
<evidence type="ECO:0000259" key="9">
    <source>
        <dbReference type="Pfam" id="PF07732"/>
    </source>
</evidence>
<feature type="domain" description="Plastocyanin-like" evidence="7">
    <location>
        <begin position="148"/>
        <end position="307"/>
    </location>
</feature>
<dbReference type="EMBL" id="MU004234">
    <property type="protein sequence ID" value="KAF2670525.1"/>
    <property type="molecule type" value="Genomic_DNA"/>
</dbReference>
<dbReference type="PANTHER" id="PTHR11709:SF361">
    <property type="entry name" value="IRON TRANSPORT MULTICOPPER OXIDASE FET3"/>
    <property type="match status" value="1"/>
</dbReference>
<dbReference type="Proteomes" id="UP000799302">
    <property type="component" value="Unassembled WGS sequence"/>
</dbReference>
<evidence type="ECO:0000259" key="7">
    <source>
        <dbReference type="Pfam" id="PF00394"/>
    </source>
</evidence>
<evidence type="ECO:0008006" key="12">
    <source>
        <dbReference type="Google" id="ProtNLM"/>
    </source>
</evidence>
<evidence type="ECO:0000313" key="10">
    <source>
        <dbReference type="EMBL" id="KAF2670525.1"/>
    </source>
</evidence>
<dbReference type="InterPro" id="IPR008972">
    <property type="entry name" value="Cupredoxin"/>
</dbReference>
<dbReference type="PANTHER" id="PTHR11709">
    <property type="entry name" value="MULTI-COPPER OXIDASE"/>
    <property type="match status" value="1"/>
</dbReference>
<dbReference type="GO" id="GO:0010106">
    <property type="term" value="P:cellular response to iron ion starvation"/>
    <property type="evidence" value="ECO:0007669"/>
    <property type="project" value="TreeGrafter"/>
</dbReference>
<protein>
    <recommendedName>
        <fullName evidence="12">Multicopper oxidase</fullName>
    </recommendedName>
</protein>
<dbReference type="Pfam" id="PF07731">
    <property type="entry name" value="Cu-oxidase_2"/>
    <property type="match status" value="1"/>
</dbReference>
<feature type="domain" description="Plastocyanin-like" evidence="9">
    <location>
        <begin position="26"/>
        <end position="141"/>
    </location>
</feature>
<dbReference type="InterPro" id="IPR044130">
    <property type="entry name" value="CuRO_2_Fet3-like"/>
</dbReference>
<gene>
    <name evidence="10" type="ORF">BT63DRAFT_432740</name>
</gene>
<evidence type="ECO:0000256" key="1">
    <source>
        <dbReference type="ARBA" id="ARBA00010609"/>
    </source>
</evidence>
<dbReference type="GO" id="GO:0033573">
    <property type="term" value="C:high-affinity iron permease complex"/>
    <property type="evidence" value="ECO:0007669"/>
    <property type="project" value="TreeGrafter"/>
</dbReference>
<feature type="domain" description="Plastocyanin-like" evidence="8">
    <location>
        <begin position="389"/>
        <end position="503"/>
    </location>
</feature>
<dbReference type="SUPFAM" id="SSF49503">
    <property type="entry name" value="Cupredoxins"/>
    <property type="match status" value="3"/>
</dbReference>
<evidence type="ECO:0000256" key="5">
    <source>
        <dbReference type="ARBA" id="ARBA00023008"/>
    </source>
</evidence>
<dbReference type="FunFam" id="2.60.40.420:FF:000071">
    <property type="entry name" value="Conidial pigment biosynthesis oxidase Abr1/brown 1"/>
    <property type="match status" value="1"/>
</dbReference>
<dbReference type="GO" id="GO:0005507">
    <property type="term" value="F:copper ion binding"/>
    <property type="evidence" value="ECO:0007669"/>
    <property type="project" value="InterPro"/>
</dbReference>
<comment type="similarity">
    <text evidence="1">Belongs to the multicopper oxidase family.</text>
</comment>
<dbReference type="PROSITE" id="PS00079">
    <property type="entry name" value="MULTICOPPER_OXIDASE1"/>
    <property type="match status" value="1"/>
</dbReference>
<keyword evidence="2" id="KW-0479">Metal-binding</keyword>
<reference evidence="10" key="1">
    <citation type="journal article" date="2020" name="Stud. Mycol.">
        <title>101 Dothideomycetes genomes: a test case for predicting lifestyles and emergence of pathogens.</title>
        <authorList>
            <person name="Haridas S."/>
            <person name="Albert R."/>
            <person name="Binder M."/>
            <person name="Bloem J."/>
            <person name="Labutti K."/>
            <person name="Salamov A."/>
            <person name="Andreopoulos B."/>
            <person name="Baker S."/>
            <person name="Barry K."/>
            <person name="Bills G."/>
            <person name="Bluhm B."/>
            <person name="Cannon C."/>
            <person name="Castanera R."/>
            <person name="Culley D."/>
            <person name="Daum C."/>
            <person name="Ezra D."/>
            <person name="Gonzalez J."/>
            <person name="Henrissat B."/>
            <person name="Kuo A."/>
            <person name="Liang C."/>
            <person name="Lipzen A."/>
            <person name="Lutzoni F."/>
            <person name="Magnuson J."/>
            <person name="Mondo S."/>
            <person name="Nolan M."/>
            <person name="Ohm R."/>
            <person name="Pangilinan J."/>
            <person name="Park H.-J."/>
            <person name="Ramirez L."/>
            <person name="Alfaro M."/>
            <person name="Sun H."/>
            <person name="Tritt A."/>
            <person name="Yoshinaga Y."/>
            <person name="Zwiers L.-H."/>
            <person name="Turgeon B."/>
            <person name="Goodwin S."/>
            <person name="Spatafora J."/>
            <person name="Crous P."/>
            <person name="Grigoriev I."/>
        </authorList>
    </citation>
    <scope>NUCLEOTIDE SEQUENCE</scope>
    <source>
        <strain evidence="10">CBS 115976</strain>
    </source>
</reference>
<feature type="signal peptide" evidence="6">
    <location>
        <begin position="1"/>
        <end position="17"/>
    </location>
</feature>
<dbReference type="GO" id="GO:0033215">
    <property type="term" value="P:reductive iron assimilation"/>
    <property type="evidence" value="ECO:0007669"/>
    <property type="project" value="TreeGrafter"/>
</dbReference>
<keyword evidence="3 6" id="KW-0732">Signal</keyword>
<keyword evidence="11" id="KW-1185">Reference proteome</keyword>
<keyword evidence="5" id="KW-0186">Copper</keyword>
<organism evidence="10 11">
    <name type="scientific">Microthyrium microscopicum</name>
    <dbReference type="NCBI Taxonomy" id="703497"/>
    <lineage>
        <taxon>Eukaryota</taxon>
        <taxon>Fungi</taxon>
        <taxon>Dikarya</taxon>
        <taxon>Ascomycota</taxon>
        <taxon>Pezizomycotina</taxon>
        <taxon>Dothideomycetes</taxon>
        <taxon>Dothideomycetes incertae sedis</taxon>
        <taxon>Microthyriales</taxon>
        <taxon>Microthyriaceae</taxon>
        <taxon>Microthyrium</taxon>
    </lineage>
</organism>
<dbReference type="InterPro" id="IPR011707">
    <property type="entry name" value="Cu-oxidase-like_N"/>
</dbReference>
<keyword evidence="4" id="KW-0560">Oxidoreductase</keyword>
<dbReference type="InterPro" id="IPR033138">
    <property type="entry name" value="Cu_oxidase_CS"/>
</dbReference>
<evidence type="ECO:0000256" key="3">
    <source>
        <dbReference type="ARBA" id="ARBA00022729"/>
    </source>
</evidence>
<accession>A0A6A6UE10</accession>
<name>A0A6A6UE10_9PEZI</name>
<evidence type="ECO:0000259" key="8">
    <source>
        <dbReference type="Pfam" id="PF07731"/>
    </source>
</evidence>
<sequence>MSSFLLLFSLLSSVVLADVVNLHWNITWVTAAPDGFARPVIGINGQWPCPELRAKLGDQVIVTIDNQLGNQSTGLHWHGIHQTGTSYMDGASGVSQCPVAPGQQFTYNWTADAAGTYWYHSHDMGQYPDGLWGPLIIEDPNPPFEYDEEIILTLSDWYHEQSADLISAYQSPSGEALDGVAPPSGGALMNSGKNITIHVKPNKTYFIRVICPASYPGHAWLFQDHNQTTVEVDGTYVQPKEANGNGLLTRIAPGQRQGVLIKTFNDTSKNYAIWDTMDVNMLFINKGIIPPPMNYNTNVTGWLVYNESAPLPDPPVFYSLGNANFFDDLDYVPLDEEPLLEPVDHQIVLDTNSVNISGISRFEINNYTYLPAKVPSFYSAITTGNYSSDPEVYGHVNPIVVKKGEIIEIVINNLNTNLHPWHMHGHQFQVLDRPDPMFGKFNGTFRTGYPHAAPVRRDTFMLQDQSWGVIRFKADNPGVWLLHCHIEAHTSSGFVATIIEAPEELAQTNFRIPQDHIDACKTYPMKYFGNAAGNIAPTNLTGANVDVPSYDYGAMYPPGTPPPFKR</sequence>